<protein>
    <submittedName>
        <fullName evidence="1">Uncharacterized protein</fullName>
    </submittedName>
</protein>
<keyword evidence="2" id="KW-1185">Reference proteome</keyword>
<dbReference type="Proteomes" id="UP000595140">
    <property type="component" value="Unassembled WGS sequence"/>
</dbReference>
<proteinExistence type="predicted"/>
<reference evidence="1 2" key="1">
    <citation type="submission" date="2018-04" db="EMBL/GenBank/DDBJ databases">
        <authorList>
            <person name="Vogel A."/>
        </authorList>
    </citation>
    <scope>NUCLEOTIDE SEQUENCE [LARGE SCALE GENOMIC DNA]</scope>
</reference>
<evidence type="ECO:0000313" key="2">
    <source>
        <dbReference type="Proteomes" id="UP000595140"/>
    </source>
</evidence>
<gene>
    <name evidence="1" type="ORF">CCAM_LOCUS8126</name>
</gene>
<accession>A0A484KLY6</accession>
<organism evidence="1 2">
    <name type="scientific">Cuscuta campestris</name>
    <dbReference type="NCBI Taxonomy" id="132261"/>
    <lineage>
        <taxon>Eukaryota</taxon>
        <taxon>Viridiplantae</taxon>
        <taxon>Streptophyta</taxon>
        <taxon>Embryophyta</taxon>
        <taxon>Tracheophyta</taxon>
        <taxon>Spermatophyta</taxon>
        <taxon>Magnoliopsida</taxon>
        <taxon>eudicotyledons</taxon>
        <taxon>Gunneridae</taxon>
        <taxon>Pentapetalae</taxon>
        <taxon>asterids</taxon>
        <taxon>lamiids</taxon>
        <taxon>Solanales</taxon>
        <taxon>Convolvulaceae</taxon>
        <taxon>Cuscuteae</taxon>
        <taxon>Cuscuta</taxon>
        <taxon>Cuscuta subgen. Grammica</taxon>
        <taxon>Cuscuta sect. Cleistogrammica</taxon>
    </lineage>
</organism>
<name>A0A484KLY6_9ASTE</name>
<sequence length="79" mass="9227">MLLAEKSIWAYITVNVAAMAVLERPPLPVRGWTLEWPRLLLQYHPTTTVPWVVGMLRDFSPYVELMRIFNGFRGYDDNC</sequence>
<dbReference type="AlphaFoldDB" id="A0A484KLY6"/>
<dbReference type="EMBL" id="OOIL02000547">
    <property type="protein sequence ID" value="VFQ66350.1"/>
    <property type="molecule type" value="Genomic_DNA"/>
</dbReference>
<evidence type="ECO:0000313" key="1">
    <source>
        <dbReference type="EMBL" id="VFQ66350.1"/>
    </source>
</evidence>